<gene>
    <name evidence="1" type="ORF">B4U79_17763</name>
</gene>
<proteinExistence type="predicted"/>
<dbReference type="InterPro" id="IPR011990">
    <property type="entry name" value="TPR-like_helical_dom_sf"/>
</dbReference>
<dbReference type="EMBL" id="NCKU01002936">
    <property type="protein sequence ID" value="RWS08513.1"/>
    <property type="molecule type" value="Genomic_DNA"/>
</dbReference>
<dbReference type="Pfam" id="PF10300">
    <property type="entry name" value="Iml2-TPR_39"/>
    <property type="match status" value="1"/>
</dbReference>
<accession>A0A3S3NYQ1</accession>
<dbReference type="PANTHER" id="PTHR31859">
    <property type="entry name" value="TETRATRICOPEPTIDE REPEAT PROTEIN 39 FAMILY MEMBER"/>
    <property type="match status" value="1"/>
</dbReference>
<evidence type="ECO:0000313" key="1">
    <source>
        <dbReference type="EMBL" id="RWS08513.1"/>
    </source>
</evidence>
<dbReference type="Gene3D" id="1.25.40.10">
    <property type="entry name" value="Tetratricopeptide repeat domain"/>
    <property type="match status" value="1"/>
</dbReference>
<organism evidence="1 2">
    <name type="scientific">Dinothrombium tinctorium</name>
    <dbReference type="NCBI Taxonomy" id="1965070"/>
    <lineage>
        <taxon>Eukaryota</taxon>
        <taxon>Metazoa</taxon>
        <taxon>Ecdysozoa</taxon>
        <taxon>Arthropoda</taxon>
        <taxon>Chelicerata</taxon>
        <taxon>Arachnida</taxon>
        <taxon>Acari</taxon>
        <taxon>Acariformes</taxon>
        <taxon>Trombidiformes</taxon>
        <taxon>Prostigmata</taxon>
        <taxon>Anystina</taxon>
        <taxon>Parasitengona</taxon>
        <taxon>Trombidioidea</taxon>
        <taxon>Trombidiidae</taxon>
        <taxon>Dinothrombium</taxon>
    </lineage>
</organism>
<name>A0A3S3NYQ1_9ACAR</name>
<dbReference type="SUPFAM" id="SSF48452">
    <property type="entry name" value="TPR-like"/>
    <property type="match status" value="1"/>
</dbReference>
<dbReference type="AlphaFoldDB" id="A0A3S3NYQ1"/>
<comment type="caution">
    <text evidence="1">The sequence shown here is derived from an EMBL/GenBank/DDBJ whole genome shotgun (WGS) entry which is preliminary data.</text>
</comment>
<dbReference type="InterPro" id="IPR019412">
    <property type="entry name" value="IML2/TPR_39"/>
</dbReference>
<dbReference type="OrthoDB" id="43460at2759"/>
<protein>
    <submittedName>
        <fullName evidence="1">Tetratricopeptide repeat protein 39B-like protein</fullName>
    </submittedName>
</protein>
<dbReference type="Proteomes" id="UP000285301">
    <property type="component" value="Unassembled WGS sequence"/>
</dbReference>
<keyword evidence="2" id="KW-1185">Reference proteome</keyword>
<sequence>MYHHFGCCVLYYAESVLTLNKEVMKAALQEMEECLAAYNRKYRKQCGLFSRTNYELYSDEEVHAELSYHVILAASALLGSIYDTSFAGFVKGVYRMTTGYIGLRDALYILNTRKNWSHPRMRDHFEALLKLCLGIFEIVIAYMPAKLSRLLDFIGFSGQLEVGINYLEESFEIKNTFGSIVSGLVLMLFYNVAEYFYGLGDAKLEMLKEVECDCLRICPDSPFTALVKASNHFHEARFEKAISVCDEYLAQSDAHPIYIRHMFHGLKSLIKACLCQWKEAAYEMQHLLESKWAPAVAYYLYGSFLFMETNNNQVEQCDDNLRIIFEKIPMLRKRIGGRKVFHDNFVVNRSQKYFHESRKFFLPAYELWYIWNFLKIMVKRKESVEMILDDIKSRLAVGEHAFTYYDDYANLLFLKAVVLKFARQQTEAKKLFIEILKQSEKVKNDKFILAHCTFEIGLIHANNGEYSEARSWIMRSKKNYSDYLTECLLHFRADLALNHILSLEQKDKFKE</sequence>
<evidence type="ECO:0000313" key="2">
    <source>
        <dbReference type="Proteomes" id="UP000285301"/>
    </source>
</evidence>
<reference evidence="1 2" key="1">
    <citation type="journal article" date="2018" name="Gigascience">
        <title>Genomes of trombidid mites reveal novel predicted allergens and laterally-transferred genes associated with secondary metabolism.</title>
        <authorList>
            <person name="Dong X."/>
            <person name="Chaisiri K."/>
            <person name="Xia D."/>
            <person name="Armstrong S.D."/>
            <person name="Fang Y."/>
            <person name="Donnelly M.J."/>
            <person name="Kadowaki T."/>
            <person name="McGarry J.W."/>
            <person name="Darby A.C."/>
            <person name="Makepeace B.L."/>
        </authorList>
    </citation>
    <scope>NUCLEOTIDE SEQUENCE [LARGE SCALE GENOMIC DNA]</scope>
    <source>
        <strain evidence="1">UoL-WK</strain>
    </source>
</reference>
<dbReference type="PANTHER" id="PTHR31859:SF9">
    <property type="entry name" value="TETRATRICOPEPTIDE REPEAT PROTEIN 39B"/>
    <property type="match status" value="1"/>
</dbReference>